<feature type="compositionally biased region" description="Polar residues" evidence="2">
    <location>
        <begin position="2639"/>
        <end position="2656"/>
    </location>
</feature>
<gene>
    <name evidence="3" type="ORF">POVCU2_0040500</name>
</gene>
<sequence length="2754" mass="320422">MKTFSRNSSVHISSLSVNEKKLIDKSSKTIEHIKNKYKNDTHLNYINVDSDFKEDKEEYREGNADTDKESKTESETDSESEIDTGKGKPHGEISYVGKNAMKTVKSSAKSVSSFISKYKNLSARGKTSIEENAQDTEEINSSNLASKSAFLDNNSYNSKDVDHDLMDNTKNGKYYNFKKEYSNYNNDKCNRKLSNKHSTDTMSSKRKFYALDELITNRHVDLEMYESLYVANKKHSHSRQSSENILNSSNKNIKEKNNGNILINDYANTKKENEKMSNYELYKNNMNNGDYLSSAKAGNMKNMFLRNEDNRRRNEENKETSYNFPYSNRTYKEKSNSNSNNNDTDSNNNHQDVLFKNNIRYNSSAVDIPNHNNSNKIDMHLLYNNDIEKLNSNLSAYNDSNKLSELQEKYKNNFLYEKEYPNHINDERGKSNNKGMKDNTSLYSNHMALYSNDENSSKNELRSNYLNNVISNRNTKEENFTSEKKDYNDKELDPFKRFNFNNDIRNKASNESDMNNRKKKILENLMNIKSGGEDKGETNFDVNDMKSNYVGNFYKNKNGPNWGYRNGPNWGYKNGPILDHKNDPILDHNNGPILDHKNEPNWGYKNSHHKRSSSSNVHIGRHEVGKVNNYLNYADDTQAKISYYNERDHGPISGYEKYLQQRNDNRSNSNNNSNSNDNNGNSNRNCSNVEDHFSSDINLNELNANTDLGGEMVDANINANMANIANIVNVANDGDKNNDGNNGKQNGNGSNSNTCHDLASVRNHDIIELRKKQMNNFNNNVGNETKYLGKKETYMDDKSENYNLGGGNEKNKMHHLINNYEDLFSFDKNIKKKNDIKNIVCVCQASKQMARLQLHMEESRQMLETEKSLLKKKRENFEKKVELLAEKEKEIDKIHSQIKEKEISIDKKKNEIEEKEKYVNSIKSKYDNAQKELLDKMNECITIENKCKSKLYEYDEKFGQFNKKIKEMEEREREIENERKNMERKEKMLTNNKKEVEEEKLLNMKEKSELEMLKKELESLEKEKKKIIECEYSNLQNKEEELRRNERSNLIKENELKNRIDKYNELIGELNKNKKELENDKVKMMNDLQEERMKLLNEKNNLKKEKENEINYMKEELKKERMLMIEDVEKMKMIMLQDIENGKISMVENMEKEGKQFREELEKEKRIMIKNVEEEKEKWKTFLEDKYKESFENEKRLLEKQYEEQNNRLQNEIANEKKKIGKDRENFDKQRKIYEEEFRGKCEKYEESIQKKYEMLDEEKNKMKYLIMKEQEEVENYKKSVYLDIEEEKEKLYVQQEKLNLERENLLVEKEQIEIELKNYKNFKEKEENDIKIRIINLSQQQEDLNKEKENVEKEKEEIEKRKYNLDEREEGLNNDKMQMEESRKIFDEQLEKIKKNKEELLNYDKELRTKEIDLIEKEKEHNKKEDELNKKKEKLNGLDNELKDFSAKLQAREKKLKEKKNELQKVKDQLVNYKNGLKQKEVQFQMIEKREKELLDEQTIIQIDRSSLEAEKKQFLLMKEKHEKDTEYIQEQLKLLHEQLKNKEKSLKEKENEVNLLNKLQDCRSKSGKGAIISLKNLDNRKFSSNISRASNSKNRVKVKIIGKNKLDVIKRRNRKKSINFNYNNLEINNSIQYIDSMINENFKNKSFLKYKNNNLVLSEANFIPDQGNNDMGTSATGKVNKVDHKYLIHKMPNYESNFAKGDVMYNKIGDNNDGHLSNNVKQNMTDYAINVTNAMGKPSTSSSRYNVSNNHYANDSNRYTENQDDNDVASKLRSNFETDSYSVVHGYGTNNDTKRSAHDNYMNEMGSENTSQYKKCDGGMNSRMNEYSSNYKDLPDNADDANPANIYYAVQHDRNCRGDIERMVSHNYVAKDEGNNGEKTVKDSHMRGYKDNSNRDEHTKNGISSDANHSGGDPYGANSGNKNSNINRYINRQGNGHGQGRGHMDDGSISGFNNKRMNENNMGGANSYENNYGNNARALHYGESKAEMKKANPNNTHSNSVHANSYNINHLSTNIKMGNSNFNDTPNLKSAPRANFKENEDQENNKILESLNVNNLIESDLIEIKSNYGYSCDNPNGRYNDGVMIPENSEHKNVSMLEYNHMENESNRDIVCINKNINCINNDVDNINNNINNINDNLHKINSNVHGESSSASPNLHRNDNVREVNNNEGTRWEGIRNRSNGQCTNEGISSKNDKEQSSLSRIDSLVNQNMQSINHMSCLMKSSKKKKNSTLEKISGNIKNLNALKEAKKNKKDTFLRDDGDALKKESNFNEFLEEINPEKGFNSKMGEKTDEDFYYPVDKSLNDRNMSDSYEYKNKNNYGMAGTNNDQRKNNLLRKNNSSEPNFDASVDGHNGNRNRGGCKSGSKDKGSNNSYFGVFGKENVNISSIPIHNNMKILSDNGYSSDSNLVCNHNYMMNEEVNSRRLNSHAINYDGDSKLKLRNNSSNIYYNSNDNVLNYRNDDKHVMRSRKQEFVRENSCAKVGDKNELPFEQHGRSHEYDSNANDRGNRRDTEDRNSRDTREGGINENKNNMTYLKMSNLNNEPQPLRENKIDFFNQENGNYFNKNSTSNVNKYSSNLRNMDMNTKNLPNENRNVNMQKHSNSNSNSNNRVHGSSQHANKNTNMIRIKGFMHGLQNEKGNASSNGKNQGTERTYGNKYLNSQNAQENPAQGSSNNIIEQLDKTLLNKSIIMNKNKKKFNKKEYFCTHFEWVRMSYYNSLSMISNASSSINVSNASNASDVINASNASNASNI</sequence>
<feature type="region of interest" description="Disordered" evidence="2">
    <location>
        <begin position="2479"/>
        <end position="2534"/>
    </location>
</feature>
<protein>
    <submittedName>
        <fullName evidence="3">Uncharacterized protein</fullName>
    </submittedName>
</protein>
<feature type="compositionally biased region" description="Polar residues" evidence="2">
    <location>
        <begin position="1952"/>
        <end position="1966"/>
    </location>
</feature>
<feature type="region of interest" description="Disordered" evidence="2">
    <location>
        <begin position="599"/>
        <end position="619"/>
    </location>
</feature>
<name>A0A1A8W2N8_PLAOA</name>
<proteinExistence type="predicted"/>
<feature type="compositionally biased region" description="Polar residues" evidence="2">
    <location>
        <begin position="320"/>
        <end position="329"/>
    </location>
</feature>
<feature type="compositionally biased region" description="Low complexity" evidence="2">
    <location>
        <begin position="666"/>
        <end position="688"/>
    </location>
</feature>
<feature type="region of interest" description="Disordered" evidence="2">
    <location>
        <begin position="2584"/>
        <end position="2621"/>
    </location>
</feature>
<feature type="compositionally biased region" description="Polar residues" evidence="2">
    <location>
        <begin position="1739"/>
        <end position="1762"/>
    </location>
</feature>
<feature type="region of interest" description="Disordered" evidence="2">
    <location>
        <begin position="2637"/>
        <end position="2656"/>
    </location>
</feature>
<feature type="coiled-coil region" evidence="1">
    <location>
        <begin position="1147"/>
        <end position="1561"/>
    </location>
</feature>
<evidence type="ECO:0000313" key="3">
    <source>
        <dbReference type="EMBL" id="SBS87030.1"/>
    </source>
</evidence>
<feature type="region of interest" description="Disordered" evidence="2">
    <location>
        <begin position="735"/>
        <end position="754"/>
    </location>
</feature>
<feature type="compositionally biased region" description="Polar residues" evidence="2">
    <location>
        <begin position="2180"/>
        <end position="2193"/>
    </location>
</feature>
<feature type="compositionally biased region" description="Basic and acidic residues" evidence="2">
    <location>
        <begin position="1869"/>
        <end position="1902"/>
    </location>
</feature>
<feature type="compositionally biased region" description="Low complexity" evidence="2">
    <location>
        <begin position="739"/>
        <end position="753"/>
    </location>
</feature>
<feature type="coiled-coil region" evidence="1">
    <location>
        <begin position="856"/>
        <end position="1123"/>
    </location>
</feature>
<feature type="compositionally biased region" description="Low complexity" evidence="2">
    <location>
        <begin position="336"/>
        <end position="349"/>
    </location>
</feature>
<feature type="compositionally biased region" description="Polar residues" evidence="2">
    <location>
        <begin position="2584"/>
        <end position="2602"/>
    </location>
</feature>
<evidence type="ECO:0000313" key="4">
    <source>
        <dbReference type="Proteomes" id="UP000078560"/>
    </source>
</evidence>
<feature type="coiled-coil region" evidence="1">
    <location>
        <begin position="2119"/>
        <end position="2146"/>
    </location>
</feature>
<evidence type="ECO:0000256" key="1">
    <source>
        <dbReference type="SAM" id="Coils"/>
    </source>
</evidence>
<feature type="compositionally biased region" description="Basic and acidic residues" evidence="2">
    <location>
        <begin position="54"/>
        <end position="74"/>
    </location>
</feature>
<reference evidence="4" key="1">
    <citation type="submission" date="2016-05" db="EMBL/GenBank/DDBJ databases">
        <authorList>
            <person name="Naeem Raeece"/>
        </authorList>
    </citation>
    <scope>NUCLEOTIDE SEQUENCE [LARGE SCALE GENOMIC DNA]</scope>
</reference>
<feature type="compositionally biased region" description="Basic and acidic residues" evidence="2">
    <location>
        <begin position="307"/>
        <end position="319"/>
    </location>
</feature>
<feature type="compositionally biased region" description="Basic and acidic residues" evidence="2">
    <location>
        <begin position="2484"/>
        <end position="2502"/>
    </location>
</feature>
<feature type="compositionally biased region" description="Polar residues" evidence="2">
    <location>
        <begin position="1920"/>
        <end position="1932"/>
    </location>
</feature>
<dbReference type="EMBL" id="FLQU01000535">
    <property type="protein sequence ID" value="SBS87030.1"/>
    <property type="molecule type" value="Genomic_DNA"/>
</dbReference>
<evidence type="ECO:0000256" key="2">
    <source>
        <dbReference type="SAM" id="MobiDB-lite"/>
    </source>
</evidence>
<feature type="region of interest" description="Disordered" evidence="2">
    <location>
        <begin position="2308"/>
        <end position="2369"/>
    </location>
</feature>
<feature type="region of interest" description="Disordered" evidence="2">
    <location>
        <begin position="1739"/>
        <end position="1766"/>
    </location>
</feature>
<organism evidence="3 4">
    <name type="scientific">Plasmodium ovale curtisi</name>
    <dbReference type="NCBI Taxonomy" id="864141"/>
    <lineage>
        <taxon>Eukaryota</taxon>
        <taxon>Sar</taxon>
        <taxon>Alveolata</taxon>
        <taxon>Apicomplexa</taxon>
        <taxon>Aconoidasida</taxon>
        <taxon>Haemosporida</taxon>
        <taxon>Plasmodiidae</taxon>
        <taxon>Plasmodium</taxon>
        <taxon>Plasmodium (Plasmodium)</taxon>
    </lineage>
</organism>
<feature type="compositionally biased region" description="Basic and acidic residues" evidence="2">
    <location>
        <begin position="2508"/>
        <end position="2526"/>
    </location>
</feature>
<feature type="region of interest" description="Disordered" evidence="2">
    <location>
        <begin position="54"/>
        <end position="93"/>
    </location>
</feature>
<dbReference type="Proteomes" id="UP000078560">
    <property type="component" value="Unassembled WGS sequence"/>
</dbReference>
<feature type="region of interest" description="Disordered" evidence="2">
    <location>
        <begin position="1869"/>
        <end position="1966"/>
    </location>
</feature>
<feature type="region of interest" description="Disordered" evidence="2">
    <location>
        <begin position="307"/>
        <end position="351"/>
    </location>
</feature>
<feature type="compositionally biased region" description="Polar residues" evidence="2">
    <location>
        <begin position="2612"/>
        <end position="2621"/>
    </location>
</feature>
<feature type="compositionally biased region" description="Basic and acidic residues" evidence="2">
    <location>
        <begin position="2308"/>
        <end position="2318"/>
    </location>
</feature>
<accession>A0A1A8W2N8</accession>
<feature type="region of interest" description="Disordered" evidence="2">
    <location>
        <begin position="663"/>
        <end position="691"/>
    </location>
</feature>
<feature type="region of interest" description="Disordered" evidence="2">
    <location>
        <begin position="2146"/>
        <end position="2202"/>
    </location>
</feature>
<feature type="compositionally biased region" description="Polar residues" evidence="2">
    <location>
        <begin position="2146"/>
        <end position="2158"/>
    </location>
</feature>
<keyword evidence="1" id="KW-0175">Coiled coil</keyword>